<organism evidence="1 2">
    <name type="scientific">Paramuricea clavata</name>
    <name type="common">Red gorgonian</name>
    <name type="synonym">Violescent sea-whip</name>
    <dbReference type="NCBI Taxonomy" id="317549"/>
    <lineage>
        <taxon>Eukaryota</taxon>
        <taxon>Metazoa</taxon>
        <taxon>Cnidaria</taxon>
        <taxon>Anthozoa</taxon>
        <taxon>Octocorallia</taxon>
        <taxon>Malacalcyonacea</taxon>
        <taxon>Plexauridae</taxon>
        <taxon>Paramuricea</taxon>
    </lineage>
</organism>
<evidence type="ECO:0000313" key="2">
    <source>
        <dbReference type="Proteomes" id="UP001152795"/>
    </source>
</evidence>
<protein>
    <submittedName>
        <fullName evidence="1">Uncharacterized protein</fullName>
    </submittedName>
</protein>
<sequence>MHDPRRHSSSDESDNGNEQLLQMQENQDPDQWRMQRKLDIPVILLTSNEAILLVGKVLVSSVDRPNLKEAFLALIGLFYLLVLDYPPNHEFGFTMLQFLIFGDESVPAEISKTFNTMLPDYQNFKHSNEGLMHVLQ</sequence>
<accession>A0A7D9JQ09</accession>
<name>A0A7D9JQ09_PARCT</name>
<proteinExistence type="predicted"/>
<reference evidence="1" key="1">
    <citation type="submission" date="2020-04" db="EMBL/GenBank/DDBJ databases">
        <authorList>
            <person name="Alioto T."/>
            <person name="Alioto T."/>
            <person name="Gomez Garrido J."/>
        </authorList>
    </citation>
    <scope>NUCLEOTIDE SEQUENCE</scope>
    <source>
        <strain evidence="1">A484AB</strain>
    </source>
</reference>
<keyword evidence="2" id="KW-1185">Reference proteome</keyword>
<evidence type="ECO:0000313" key="1">
    <source>
        <dbReference type="EMBL" id="CAB4033331.1"/>
    </source>
</evidence>
<dbReference type="Proteomes" id="UP001152795">
    <property type="component" value="Unassembled WGS sequence"/>
</dbReference>
<gene>
    <name evidence="1" type="ORF">PACLA_8A057042</name>
</gene>
<comment type="caution">
    <text evidence="1">The sequence shown here is derived from an EMBL/GenBank/DDBJ whole genome shotgun (WGS) entry which is preliminary data.</text>
</comment>
<dbReference type="AlphaFoldDB" id="A0A7D9JQ09"/>
<dbReference type="EMBL" id="CACRXK020019157">
    <property type="protein sequence ID" value="CAB4033331.1"/>
    <property type="molecule type" value="Genomic_DNA"/>
</dbReference>